<sequence length="118" mass="12606">MTITHVRTFNVPVSDHDRAKAFYAEQLGFDVIGDDVMGPVRWLEVTPPGAATTLVLGGHPEMTPGSLQGVLLTTDDIDADCTRLRQAGVEIEGPVDQPWGRQATFSDPDGNGFVLSAA</sequence>
<dbReference type="RefSeq" id="WP_163743812.1">
    <property type="nucleotide sequence ID" value="NZ_JAAGOA010000026.1"/>
</dbReference>
<evidence type="ECO:0000313" key="2">
    <source>
        <dbReference type="EMBL" id="NEE03813.1"/>
    </source>
</evidence>
<dbReference type="InterPro" id="IPR004360">
    <property type="entry name" value="Glyas_Fos-R_dOase_dom"/>
</dbReference>
<comment type="caution">
    <text evidence="2">The sequence shown here is derived from an EMBL/GenBank/DDBJ whole genome shotgun (WGS) entry which is preliminary data.</text>
</comment>
<dbReference type="InterPro" id="IPR037523">
    <property type="entry name" value="VOC_core"/>
</dbReference>
<evidence type="ECO:0000259" key="1">
    <source>
        <dbReference type="PROSITE" id="PS51819"/>
    </source>
</evidence>
<feature type="domain" description="VOC" evidence="1">
    <location>
        <begin position="2"/>
        <end position="118"/>
    </location>
</feature>
<dbReference type="SUPFAM" id="SSF54593">
    <property type="entry name" value="Glyoxalase/Bleomycin resistance protein/Dihydroxybiphenyl dioxygenase"/>
    <property type="match status" value="1"/>
</dbReference>
<dbReference type="Gene3D" id="3.10.180.10">
    <property type="entry name" value="2,3-Dihydroxybiphenyl 1,2-Dioxygenase, domain 1"/>
    <property type="match status" value="1"/>
</dbReference>
<keyword evidence="3" id="KW-1185">Reference proteome</keyword>
<evidence type="ECO:0000313" key="3">
    <source>
        <dbReference type="Proteomes" id="UP000475214"/>
    </source>
</evidence>
<proteinExistence type="predicted"/>
<dbReference type="PROSITE" id="PS51819">
    <property type="entry name" value="VOC"/>
    <property type="match status" value="1"/>
</dbReference>
<dbReference type="EMBL" id="JAAGOA010000026">
    <property type="protein sequence ID" value="NEE03813.1"/>
    <property type="molecule type" value="Genomic_DNA"/>
</dbReference>
<dbReference type="AlphaFoldDB" id="A0A6L9SFI0"/>
<reference evidence="2 3" key="1">
    <citation type="submission" date="2020-02" db="EMBL/GenBank/DDBJ databases">
        <authorList>
            <person name="Li X.-J."/>
            <person name="Han X.-M."/>
        </authorList>
    </citation>
    <scope>NUCLEOTIDE SEQUENCE [LARGE SCALE GENOMIC DNA]</scope>
    <source>
        <strain evidence="2 3">CCTCC AB 2017055</strain>
    </source>
</reference>
<name>A0A6L9SFI0_9ACTN</name>
<dbReference type="PANTHER" id="PTHR36437">
    <property type="entry name" value="GLYOXALASE/BLEOMYCIN RESISTANCE PROTEIN/DIOXYGENASE"/>
    <property type="match status" value="1"/>
</dbReference>
<accession>A0A6L9SFI0</accession>
<dbReference type="PANTHER" id="PTHR36437:SF2">
    <property type="entry name" value="GLYOXALASE_BLEOMYCIN RESISTANCE PROTEIN_DIOXYGENASE"/>
    <property type="match status" value="1"/>
</dbReference>
<gene>
    <name evidence="2" type="ORF">G1H10_26955</name>
</gene>
<dbReference type="Proteomes" id="UP000475214">
    <property type="component" value="Unassembled WGS sequence"/>
</dbReference>
<organism evidence="2 3">
    <name type="scientific">Phytoactinopolyspora halotolerans</name>
    <dbReference type="NCBI Taxonomy" id="1981512"/>
    <lineage>
        <taxon>Bacteria</taxon>
        <taxon>Bacillati</taxon>
        <taxon>Actinomycetota</taxon>
        <taxon>Actinomycetes</taxon>
        <taxon>Jiangellales</taxon>
        <taxon>Jiangellaceae</taxon>
        <taxon>Phytoactinopolyspora</taxon>
    </lineage>
</organism>
<protein>
    <submittedName>
        <fullName evidence="2">Glyoxalase</fullName>
    </submittedName>
</protein>
<dbReference type="Pfam" id="PF00903">
    <property type="entry name" value="Glyoxalase"/>
    <property type="match status" value="1"/>
</dbReference>
<dbReference type="InterPro" id="IPR029068">
    <property type="entry name" value="Glyas_Bleomycin-R_OHBP_Dase"/>
</dbReference>